<name>A0A917C503_9BACL</name>
<keyword evidence="2" id="KW-1185">Reference proteome</keyword>
<sequence length="160" mass="17982">MYSKTLLDISSRITPADRHVHLVHRFLVPRNTRQLRIDFAYSPKLLQDEARQNTLVRQAVDRYMEPELREVAYTDPDYLVLQNLLTVSLDDPAGFRGAAHRANKEQIIIVSESTATPGFLAGPLPAGLWELTVSLHEVVTDKCQFELQVQAAETEGADGL</sequence>
<evidence type="ECO:0000313" key="2">
    <source>
        <dbReference type="Proteomes" id="UP000637643"/>
    </source>
</evidence>
<protein>
    <submittedName>
        <fullName evidence="1">Uncharacterized protein</fullName>
    </submittedName>
</protein>
<accession>A0A917C503</accession>
<dbReference type="EMBL" id="BMKR01000006">
    <property type="protein sequence ID" value="GGF72463.1"/>
    <property type="molecule type" value="Genomic_DNA"/>
</dbReference>
<comment type="caution">
    <text evidence="1">The sequence shown here is derived from an EMBL/GenBank/DDBJ whole genome shotgun (WGS) entry which is preliminary data.</text>
</comment>
<dbReference type="Proteomes" id="UP000637643">
    <property type="component" value="Unassembled WGS sequence"/>
</dbReference>
<gene>
    <name evidence="1" type="ORF">GCM10010912_16990</name>
</gene>
<evidence type="ECO:0000313" key="1">
    <source>
        <dbReference type="EMBL" id="GGF72463.1"/>
    </source>
</evidence>
<dbReference type="RefSeq" id="WP_189023842.1">
    <property type="nucleotide sequence ID" value="NZ_BMKR01000006.1"/>
</dbReference>
<dbReference type="AlphaFoldDB" id="A0A917C503"/>
<reference evidence="1" key="2">
    <citation type="submission" date="2020-09" db="EMBL/GenBank/DDBJ databases">
        <authorList>
            <person name="Sun Q."/>
            <person name="Zhou Y."/>
        </authorList>
    </citation>
    <scope>NUCLEOTIDE SEQUENCE</scope>
    <source>
        <strain evidence="1">CGMCC 1.16134</strain>
    </source>
</reference>
<reference evidence="1" key="1">
    <citation type="journal article" date="2014" name="Int. J. Syst. Evol. Microbiol.">
        <title>Complete genome sequence of Corynebacterium casei LMG S-19264T (=DSM 44701T), isolated from a smear-ripened cheese.</title>
        <authorList>
            <consortium name="US DOE Joint Genome Institute (JGI-PGF)"/>
            <person name="Walter F."/>
            <person name="Albersmeier A."/>
            <person name="Kalinowski J."/>
            <person name="Ruckert C."/>
        </authorList>
    </citation>
    <scope>NUCLEOTIDE SEQUENCE</scope>
    <source>
        <strain evidence="1">CGMCC 1.16134</strain>
    </source>
</reference>
<organism evidence="1 2">
    <name type="scientific">Paenibacillus albidus</name>
    <dbReference type="NCBI Taxonomy" id="2041023"/>
    <lineage>
        <taxon>Bacteria</taxon>
        <taxon>Bacillati</taxon>
        <taxon>Bacillota</taxon>
        <taxon>Bacilli</taxon>
        <taxon>Bacillales</taxon>
        <taxon>Paenibacillaceae</taxon>
        <taxon>Paenibacillus</taxon>
    </lineage>
</organism>
<proteinExistence type="predicted"/>